<reference evidence="2" key="1">
    <citation type="submission" date="2021-01" db="EMBL/GenBank/DDBJ databases">
        <title>Diatom-associated Roseobacters Show Island Model of Population Structure.</title>
        <authorList>
            <person name="Qu L."/>
            <person name="Feng X."/>
            <person name="Chen Y."/>
            <person name="Li L."/>
            <person name="Wang X."/>
            <person name="Hu Z."/>
            <person name="Wang H."/>
            <person name="Luo H."/>
        </authorList>
    </citation>
    <scope>NUCLEOTIDE SEQUENCE</scope>
    <source>
        <strain evidence="2">SM26-45</strain>
    </source>
</reference>
<gene>
    <name evidence="2" type="ORF">JQX14_08140</name>
</gene>
<sequence>MNFTLTVHRRDLAVTAGRALVLFWMGAAMAAIVWALSLPVWAWAVLAVAWVAQATRPYWENGDNVVAVLRVTDEFLIIQDRRTKAGEARTVALRDIVEVNHIGSIVTVRCHDDHREGTSVGIKAASALADRIRDAVAAAKLA</sequence>
<keyword evidence="1" id="KW-1133">Transmembrane helix</keyword>
<keyword evidence="1" id="KW-0812">Transmembrane</keyword>
<evidence type="ECO:0000256" key="1">
    <source>
        <dbReference type="SAM" id="Phobius"/>
    </source>
</evidence>
<evidence type="ECO:0000313" key="2">
    <source>
        <dbReference type="EMBL" id="MBM2354505.1"/>
    </source>
</evidence>
<evidence type="ECO:0000313" key="3">
    <source>
        <dbReference type="Proteomes" id="UP000809337"/>
    </source>
</evidence>
<dbReference type="AlphaFoldDB" id="A0A9Q2RS05"/>
<dbReference type="RefSeq" id="WP_231033511.1">
    <property type="nucleotide sequence ID" value="NZ_JAJNGX010000004.1"/>
</dbReference>
<feature type="transmembrane region" description="Helical" evidence="1">
    <location>
        <begin position="12"/>
        <end position="34"/>
    </location>
</feature>
<keyword evidence="1" id="KW-0472">Membrane</keyword>
<protein>
    <submittedName>
        <fullName evidence="2">Uncharacterized protein</fullName>
    </submittedName>
</protein>
<comment type="caution">
    <text evidence="2">The sequence shown here is derived from an EMBL/GenBank/DDBJ whole genome shotgun (WGS) entry which is preliminary data.</text>
</comment>
<organism evidence="2 3">
    <name type="scientific">Pseudosulfitobacter pseudonitzschiae</name>
    <dbReference type="NCBI Taxonomy" id="1402135"/>
    <lineage>
        <taxon>Bacteria</taxon>
        <taxon>Pseudomonadati</taxon>
        <taxon>Pseudomonadota</taxon>
        <taxon>Alphaproteobacteria</taxon>
        <taxon>Rhodobacterales</taxon>
        <taxon>Roseobacteraceae</taxon>
        <taxon>Pseudosulfitobacter</taxon>
    </lineage>
</organism>
<proteinExistence type="predicted"/>
<name>A0A9Q2RS05_9RHOB</name>
<accession>A0A9Q2RS05</accession>
<dbReference type="Proteomes" id="UP000809337">
    <property type="component" value="Unassembled WGS sequence"/>
</dbReference>
<dbReference type="EMBL" id="JAFBWN010000004">
    <property type="protein sequence ID" value="MBM2354505.1"/>
    <property type="molecule type" value="Genomic_DNA"/>
</dbReference>